<gene>
    <name evidence="2" type="ORF">CWI71_04055</name>
</gene>
<dbReference type="AlphaFoldDB" id="A0A432YNT9"/>
<proteinExistence type="predicted"/>
<evidence type="ECO:0000259" key="1">
    <source>
        <dbReference type="Pfam" id="PF04230"/>
    </source>
</evidence>
<organism evidence="2 3">
    <name type="scientific">Pseudidiomarina insulisalsae</name>
    <dbReference type="NCBI Taxonomy" id="575789"/>
    <lineage>
        <taxon>Bacteria</taxon>
        <taxon>Pseudomonadati</taxon>
        <taxon>Pseudomonadota</taxon>
        <taxon>Gammaproteobacteria</taxon>
        <taxon>Alteromonadales</taxon>
        <taxon>Idiomarinaceae</taxon>
        <taxon>Pseudidiomarina</taxon>
    </lineage>
</organism>
<comment type="caution">
    <text evidence="2">The sequence shown here is derived from an EMBL/GenBank/DDBJ whole genome shotgun (WGS) entry which is preliminary data.</text>
</comment>
<dbReference type="PANTHER" id="PTHR36836">
    <property type="entry name" value="COLANIC ACID BIOSYNTHESIS PROTEIN WCAK"/>
    <property type="match status" value="1"/>
</dbReference>
<protein>
    <recommendedName>
        <fullName evidence="1">Polysaccharide pyruvyl transferase domain-containing protein</fullName>
    </recommendedName>
</protein>
<accession>A0A432YNT9</accession>
<evidence type="ECO:0000313" key="2">
    <source>
        <dbReference type="EMBL" id="RUO62614.1"/>
    </source>
</evidence>
<dbReference type="EMBL" id="PIPY01000003">
    <property type="protein sequence ID" value="RUO62614.1"/>
    <property type="molecule type" value="Genomic_DNA"/>
</dbReference>
<dbReference type="Pfam" id="PF04230">
    <property type="entry name" value="PS_pyruv_trans"/>
    <property type="match status" value="1"/>
</dbReference>
<dbReference type="OrthoDB" id="6058856at2"/>
<evidence type="ECO:0000313" key="3">
    <source>
        <dbReference type="Proteomes" id="UP000288259"/>
    </source>
</evidence>
<dbReference type="SUPFAM" id="SSF53756">
    <property type="entry name" value="UDP-Glycosyltransferase/glycogen phosphorylase"/>
    <property type="match status" value="1"/>
</dbReference>
<keyword evidence="3" id="KW-1185">Reference proteome</keyword>
<reference evidence="3" key="1">
    <citation type="journal article" date="2018" name="Front. Microbiol.">
        <title>Genome-Based Analysis Reveals the Taxonomy and Diversity of the Family Idiomarinaceae.</title>
        <authorList>
            <person name="Liu Y."/>
            <person name="Lai Q."/>
            <person name="Shao Z."/>
        </authorList>
    </citation>
    <scope>NUCLEOTIDE SEQUENCE [LARGE SCALE GENOMIC DNA]</scope>
    <source>
        <strain evidence="3">CVS-6</strain>
    </source>
</reference>
<dbReference type="InterPro" id="IPR007345">
    <property type="entry name" value="Polysacch_pyruvyl_Trfase"/>
</dbReference>
<name>A0A432YNT9_9GAMM</name>
<dbReference type="Proteomes" id="UP000288259">
    <property type="component" value="Unassembled WGS sequence"/>
</dbReference>
<sequence>MQQNKLTVEVKGISFANRGAELMLSAVKEQFMRRGIDAHIVVEPNGNYIRRCRYEVWQKPQLILKRVNVLKPLAWLPKSLRRRLGIITDSEIDVVLDASGFSYGDFWPHKVAWDRLAKPIKQLKRRGVPVIVLPQALGPFTHTASAKPFRRILKYADLIFARDAQSLSYARALSCRSDNLFYCPDFTCLVAPQGIPELTPPKNAVCFITNEKMAATAERKQAYLDWMISLVQATLRSGHQAYFVNHGGSADATLAQHIIASVGAPVALLEAENAKQTKWLIGQARVVVGSRYHAVVSALSQRIPVVATSWSHKYQALLNDYESSESLFACDETDAASARLNKLLSDNALYEREQQKLQICAEQQKSLSEAMWQQVFELLEDQKL</sequence>
<dbReference type="RefSeq" id="WP_126753978.1">
    <property type="nucleotide sequence ID" value="NZ_PIPY01000003.1"/>
</dbReference>
<feature type="domain" description="Polysaccharide pyruvyl transferase" evidence="1">
    <location>
        <begin position="17"/>
        <end position="312"/>
    </location>
</feature>
<dbReference type="PANTHER" id="PTHR36836:SF1">
    <property type="entry name" value="COLANIC ACID BIOSYNTHESIS PROTEIN WCAK"/>
    <property type="match status" value="1"/>
</dbReference>